<reference evidence="3 4" key="1">
    <citation type="submission" date="2019-12" db="EMBL/GenBank/DDBJ databases">
        <authorList>
            <person name="Li J."/>
        </authorList>
    </citation>
    <scope>NUCLEOTIDE SEQUENCE [LARGE SCALE GENOMIC DNA]</scope>
    <source>
        <strain evidence="3 4">HL2-2</strain>
    </source>
</reference>
<evidence type="ECO:0000313" key="4">
    <source>
        <dbReference type="Proteomes" id="UP000478208"/>
    </source>
</evidence>
<dbReference type="RefSeq" id="WP_157364935.1">
    <property type="nucleotide sequence ID" value="NZ_WOWS01000010.1"/>
</dbReference>
<comment type="similarity">
    <text evidence="2">Belongs to the TacA antitoxin family.</text>
</comment>
<dbReference type="AlphaFoldDB" id="A0A6L6UD47"/>
<proteinExistence type="inferred from homology"/>
<dbReference type="EMBL" id="WOWS01000010">
    <property type="protein sequence ID" value="MUU79879.1"/>
    <property type="molecule type" value="Genomic_DNA"/>
</dbReference>
<sequence>MSTVSKDRIDVRISKEQKEFVKYASELRGFKNLSEFVVYCINTEANNIVKDNNLIVKTLEDKKIFLNAILNPPSPNERLKRAQLNYKKFKETNGFKNNDARK</sequence>
<evidence type="ECO:0000313" key="3">
    <source>
        <dbReference type="EMBL" id="MUU79879.1"/>
    </source>
</evidence>
<dbReference type="GO" id="GO:0006355">
    <property type="term" value="P:regulation of DNA-templated transcription"/>
    <property type="evidence" value="ECO:0007669"/>
    <property type="project" value="InterPro"/>
</dbReference>
<name>A0A6L6UD47_9FLAO</name>
<dbReference type="PANTHER" id="PTHR35401:SF2">
    <property type="entry name" value="ABC-TYPE TRANSPORT SYSTEM"/>
    <property type="match status" value="1"/>
</dbReference>
<gene>
    <name evidence="3" type="ORF">GN138_15630</name>
</gene>
<evidence type="ECO:0000256" key="1">
    <source>
        <dbReference type="ARBA" id="ARBA00022649"/>
    </source>
</evidence>
<organism evidence="3 4">
    <name type="scientific">Winogradskyella endarachnes</name>
    <dbReference type="NCBI Taxonomy" id="2681965"/>
    <lineage>
        <taxon>Bacteria</taxon>
        <taxon>Pseudomonadati</taxon>
        <taxon>Bacteroidota</taxon>
        <taxon>Flavobacteriia</taxon>
        <taxon>Flavobacteriales</taxon>
        <taxon>Flavobacteriaceae</taxon>
        <taxon>Winogradskyella</taxon>
    </lineage>
</organism>
<dbReference type="Proteomes" id="UP000478208">
    <property type="component" value="Unassembled WGS sequence"/>
</dbReference>
<accession>A0A6L6UD47</accession>
<dbReference type="InterPro" id="IPR014795">
    <property type="entry name" value="TacA_1-like"/>
</dbReference>
<evidence type="ECO:0000256" key="2">
    <source>
        <dbReference type="ARBA" id="ARBA00049988"/>
    </source>
</evidence>
<dbReference type="Pfam" id="PF08681">
    <property type="entry name" value="TacA1"/>
    <property type="match status" value="1"/>
</dbReference>
<comment type="caution">
    <text evidence="3">The sequence shown here is derived from an EMBL/GenBank/DDBJ whole genome shotgun (WGS) entry which is preliminary data.</text>
</comment>
<keyword evidence="1" id="KW-1277">Toxin-antitoxin system</keyword>
<dbReference type="Gene3D" id="1.20.5.780">
    <property type="entry name" value="Single helix bin"/>
    <property type="match status" value="1"/>
</dbReference>
<dbReference type="InterPro" id="IPR010985">
    <property type="entry name" value="Ribbon_hlx_hlx"/>
</dbReference>
<dbReference type="SUPFAM" id="SSF47598">
    <property type="entry name" value="Ribbon-helix-helix"/>
    <property type="match status" value="1"/>
</dbReference>
<keyword evidence="4" id="KW-1185">Reference proteome</keyword>
<protein>
    <submittedName>
        <fullName evidence="3">DUF1778 domain-containing protein</fullName>
    </submittedName>
</protein>
<dbReference type="PANTHER" id="PTHR35401">
    <property type="entry name" value="COPG FAMILY HELIX-TURN-HELIX PROTEIN-RELATED-RELATED"/>
    <property type="match status" value="1"/>
</dbReference>